<keyword evidence="4" id="KW-0964">Secreted</keyword>
<proteinExistence type="predicted"/>
<keyword evidence="7" id="KW-0677">Repeat</keyword>
<dbReference type="GeneID" id="30982937"/>
<name>A0A1E4SJ55_9ASCO</name>
<dbReference type="InterPro" id="IPR033504">
    <property type="entry name" value="ALS"/>
</dbReference>
<evidence type="ECO:0000256" key="1">
    <source>
        <dbReference type="ARBA" id="ARBA00004191"/>
    </source>
</evidence>
<gene>
    <name evidence="14" type="ORF">CANTADRAFT_39318</name>
</gene>
<dbReference type="Proteomes" id="UP000094285">
    <property type="component" value="Unassembled WGS sequence"/>
</dbReference>
<keyword evidence="15" id="KW-1185">Reference proteome</keyword>
<dbReference type="InterPro" id="IPR043063">
    <property type="entry name" value="Agglutinin-like_N_N2"/>
</dbReference>
<keyword evidence="10" id="KW-1015">Disulfide bond</keyword>
<evidence type="ECO:0000256" key="7">
    <source>
        <dbReference type="ARBA" id="ARBA00022737"/>
    </source>
</evidence>
<keyword evidence="5" id="KW-0336">GPI-anchor</keyword>
<evidence type="ECO:0000256" key="4">
    <source>
        <dbReference type="ARBA" id="ARBA00022525"/>
    </source>
</evidence>
<evidence type="ECO:0000256" key="12">
    <source>
        <dbReference type="ARBA" id="ARBA00023288"/>
    </source>
</evidence>
<dbReference type="AlphaFoldDB" id="A0A1E4SJ55"/>
<comment type="subcellular location">
    <subcellularLocation>
        <location evidence="2">Membrane</location>
        <topology evidence="2">Lipid-anchor</topology>
        <topology evidence="2">GPI-anchor</topology>
    </subcellularLocation>
    <subcellularLocation>
        <location evidence="1">Secreted</location>
        <location evidence="1">Cell wall</location>
    </subcellularLocation>
</comment>
<keyword evidence="12" id="KW-0449">Lipoprotein</keyword>
<feature type="non-terminal residue" evidence="14">
    <location>
        <position position="1"/>
    </location>
</feature>
<reference evidence="15" key="1">
    <citation type="submission" date="2016-05" db="EMBL/GenBank/DDBJ databases">
        <title>Comparative genomics of biotechnologically important yeasts.</title>
        <authorList>
            <consortium name="DOE Joint Genome Institute"/>
            <person name="Riley R."/>
            <person name="Haridas S."/>
            <person name="Wolfe K.H."/>
            <person name="Lopes M.R."/>
            <person name="Hittinger C.T."/>
            <person name="Goker M."/>
            <person name="Salamov A."/>
            <person name="Wisecaver J."/>
            <person name="Long T.M."/>
            <person name="Aerts A.L."/>
            <person name="Barry K."/>
            <person name="Choi C."/>
            <person name="Clum A."/>
            <person name="Coughlan A.Y."/>
            <person name="Deshpande S."/>
            <person name="Douglass A.P."/>
            <person name="Hanson S.J."/>
            <person name="Klenk H.-P."/>
            <person name="Labutti K."/>
            <person name="Lapidus A."/>
            <person name="Lindquist E."/>
            <person name="Lipzen A."/>
            <person name="Meier-Kolthoff J.P."/>
            <person name="Ohm R.A."/>
            <person name="Otillar R.P."/>
            <person name="Pangilinan J."/>
            <person name="Peng Y."/>
            <person name="Rokas A."/>
            <person name="Rosa C.A."/>
            <person name="Scheuner C."/>
            <person name="Sibirny A.A."/>
            <person name="Slot J.C."/>
            <person name="Stielow J.B."/>
            <person name="Sun H."/>
            <person name="Kurtzman C.P."/>
            <person name="Blackwell M."/>
            <person name="Grigoriev I.V."/>
            <person name="Jeffries T.W."/>
        </authorList>
    </citation>
    <scope>NUCLEOTIDE SEQUENCE [LARGE SCALE GENOMIC DNA]</scope>
    <source>
        <strain evidence="15">NRRL Y-17324</strain>
    </source>
</reference>
<evidence type="ECO:0000256" key="5">
    <source>
        <dbReference type="ARBA" id="ARBA00022622"/>
    </source>
</evidence>
<keyword evidence="3" id="KW-0134">Cell wall</keyword>
<evidence type="ECO:0000259" key="13">
    <source>
        <dbReference type="SMART" id="SM01056"/>
    </source>
</evidence>
<dbReference type="Pfam" id="PF11766">
    <property type="entry name" value="Candida_ALS_N"/>
    <property type="match status" value="1"/>
</dbReference>
<dbReference type="RefSeq" id="XP_020064650.1">
    <property type="nucleotide sequence ID" value="XM_020208801.1"/>
</dbReference>
<dbReference type="InterPro" id="IPR024672">
    <property type="entry name" value="Agglutinin-like_N"/>
</dbReference>
<dbReference type="InterPro" id="IPR008966">
    <property type="entry name" value="Adhesion_dom_sf"/>
</dbReference>
<dbReference type="SMART" id="SM01056">
    <property type="entry name" value="Candida_ALS_N"/>
    <property type="match status" value="1"/>
</dbReference>
<feature type="non-terminal residue" evidence="14">
    <location>
        <position position="227"/>
    </location>
</feature>
<feature type="domain" description="Agglutinin-like protein N-terminal" evidence="13">
    <location>
        <begin position="36"/>
        <end position="227"/>
    </location>
</feature>
<evidence type="ECO:0000313" key="14">
    <source>
        <dbReference type="EMBL" id="ODV79528.1"/>
    </source>
</evidence>
<evidence type="ECO:0000256" key="6">
    <source>
        <dbReference type="ARBA" id="ARBA00022729"/>
    </source>
</evidence>
<evidence type="ECO:0000256" key="11">
    <source>
        <dbReference type="ARBA" id="ARBA00023180"/>
    </source>
</evidence>
<evidence type="ECO:0000313" key="15">
    <source>
        <dbReference type="Proteomes" id="UP000094285"/>
    </source>
</evidence>
<evidence type="ECO:0000256" key="8">
    <source>
        <dbReference type="ARBA" id="ARBA00022889"/>
    </source>
</evidence>
<dbReference type="STRING" id="984487.A0A1E4SJ55"/>
<dbReference type="PANTHER" id="PTHR33793">
    <property type="entry name" value="ALPHA-AGGLUTININ"/>
    <property type="match status" value="1"/>
</dbReference>
<dbReference type="SUPFAM" id="SSF49401">
    <property type="entry name" value="Bacterial adhesins"/>
    <property type="match status" value="1"/>
</dbReference>
<dbReference type="InterPro" id="IPR011252">
    <property type="entry name" value="Fibrogen-bd_dom1"/>
</dbReference>
<protein>
    <recommendedName>
        <fullName evidence="13">Agglutinin-like protein N-terminal domain-containing protein</fullName>
    </recommendedName>
</protein>
<accession>A0A1E4SJ55</accession>
<evidence type="ECO:0000256" key="9">
    <source>
        <dbReference type="ARBA" id="ARBA00023136"/>
    </source>
</evidence>
<keyword evidence="6" id="KW-0732">Signal</keyword>
<sequence>KDIEGVFTHFDSLELSAIPAVEVATPATPSWIAHLSWQMNSTFVAPGDTFLLLMPCVYSVTLGKDTFELIAEGKTYAICPINNGELSDQDSFLYCTVTDEINNGDVVEGKAFIPVTFNIGGPGGSANQLCAQNFVPGLGQIYFDDGSYRLNTETNFGETAEFGRLATDLNNIVRYVPSSDSFEGFASSSSSSCPDDSTFNELTLMVPGATIDCDSVKINLAMSLNSW</sequence>
<evidence type="ECO:0000256" key="2">
    <source>
        <dbReference type="ARBA" id="ARBA00004589"/>
    </source>
</evidence>
<evidence type="ECO:0000256" key="3">
    <source>
        <dbReference type="ARBA" id="ARBA00022512"/>
    </source>
</evidence>
<dbReference type="OrthoDB" id="3981162at2759"/>
<dbReference type="Gene3D" id="2.60.40.2430">
    <property type="entry name" value="Agglutinin-like protein, N-terminal domain, N2 subdomain"/>
    <property type="match status" value="1"/>
</dbReference>
<dbReference type="GO" id="GO:0007155">
    <property type="term" value="P:cell adhesion"/>
    <property type="evidence" value="ECO:0007669"/>
    <property type="project" value="UniProtKB-KW"/>
</dbReference>
<keyword evidence="8" id="KW-0130">Cell adhesion</keyword>
<dbReference type="Gene3D" id="2.60.40.1280">
    <property type="match status" value="1"/>
</dbReference>
<dbReference type="PANTHER" id="PTHR33793:SF2">
    <property type="entry name" value="AGGLUTININ-LIKE PROTEIN 6"/>
    <property type="match status" value="1"/>
</dbReference>
<keyword evidence="9" id="KW-0472">Membrane</keyword>
<keyword evidence="11" id="KW-0325">Glycoprotein</keyword>
<dbReference type="EMBL" id="KV453911">
    <property type="protein sequence ID" value="ODV79528.1"/>
    <property type="molecule type" value="Genomic_DNA"/>
</dbReference>
<organism evidence="14 15">
    <name type="scientific">Suhomyces tanzawaensis NRRL Y-17324</name>
    <dbReference type="NCBI Taxonomy" id="984487"/>
    <lineage>
        <taxon>Eukaryota</taxon>
        <taxon>Fungi</taxon>
        <taxon>Dikarya</taxon>
        <taxon>Ascomycota</taxon>
        <taxon>Saccharomycotina</taxon>
        <taxon>Pichiomycetes</taxon>
        <taxon>Debaryomycetaceae</taxon>
        <taxon>Suhomyces</taxon>
    </lineage>
</organism>
<dbReference type="GO" id="GO:0098552">
    <property type="term" value="C:side of membrane"/>
    <property type="evidence" value="ECO:0007669"/>
    <property type="project" value="UniProtKB-KW"/>
</dbReference>
<evidence type="ECO:0000256" key="10">
    <source>
        <dbReference type="ARBA" id="ARBA00023157"/>
    </source>
</evidence>